<feature type="domain" description="Peptidase M12A" evidence="16">
    <location>
        <begin position="108"/>
        <end position="300"/>
    </location>
</feature>
<dbReference type="InterPro" id="IPR034035">
    <property type="entry name" value="Astacin-like_dom"/>
</dbReference>
<comment type="caution">
    <text evidence="17">The sequence shown here is derived from an EMBL/GenBank/DDBJ whole genome shotgun (WGS) entry which is preliminary data.</text>
</comment>
<dbReference type="GO" id="GO:0006508">
    <property type="term" value="P:proteolysis"/>
    <property type="evidence" value="ECO:0007669"/>
    <property type="project" value="UniProtKB-KW"/>
</dbReference>
<dbReference type="AlphaFoldDB" id="A0A4U8UWC9"/>
<dbReference type="STRING" id="34508.A0A4U8UWC9"/>
<dbReference type="CDD" id="cd04280">
    <property type="entry name" value="ZnMc_astacin_like"/>
    <property type="match status" value="1"/>
</dbReference>
<dbReference type="SMART" id="SM00235">
    <property type="entry name" value="ZnMc"/>
    <property type="match status" value="1"/>
</dbReference>
<evidence type="ECO:0000256" key="1">
    <source>
        <dbReference type="ARBA" id="ARBA00002657"/>
    </source>
</evidence>
<dbReference type="OrthoDB" id="291007at2759"/>
<feature type="chain" id="PRO_5021035899" description="Metalloendopeptidase" evidence="13">
    <location>
        <begin position="23"/>
        <end position="514"/>
    </location>
</feature>
<dbReference type="PANTHER" id="PTHR10127">
    <property type="entry name" value="DISCOIDIN, CUB, EGF, LAMININ , AND ZINC METALLOPROTEASE DOMAIN CONTAINING"/>
    <property type="match status" value="1"/>
</dbReference>
<dbReference type="GO" id="GO:0004222">
    <property type="term" value="F:metalloendopeptidase activity"/>
    <property type="evidence" value="ECO:0007669"/>
    <property type="project" value="UniProtKB-UniRule"/>
</dbReference>
<evidence type="ECO:0000256" key="4">
    <source>
        <dbReference type="ARBA" id="ARBA00022729"/>
    </source>
</evidence>
<feature type="binding site" evidence="12">
    <location>
        <position position="199"/>
    </location>
    <ligand>
        <name>Zn(2+)</name>
        <dbReference type="ChEBI" id="CHEBI:29105"/>
        <note>catalytic</note>
    </ligand>
</feature>
<evidence type="ECO:0000256" key="11">
    <source>
        <dbReference type="PROSITE-ProRule" id="PRU01005"/>
    </source>
</evidence>
<evidence type="ECO:0000256" key="5">
    <source>
        <dbReference type="ARBA" id="ARBA00022801"/>
    </source>
</evidence>
<feature type="signal peptide" evidence="13">
    <location>
        <begin position="1"/>
        <end position="22"/>
    </location>
</feature>
<reference evidence="17 18" key="2">
    <citation type="journal article" date="2019" name="G3 (Bethesda)">
        <title>Hybrid Assembly of the Genome of the Entomopathogenic Nematode Steinernema carpocapsae Identifies the X-Chromosome.</title>
        <authorList>
            <person name="Serra L."/>
            <person name="Macchietto M."/>
            <person name="Macias-Munoz A."/>
            <person name="McGill C.J."/>
            <person name="Rodriguez I.M."/>
            <person name="Rodriguez B."/>
            <person name="Murad R."/>
            <person name="Mortazavi A."/>
        </authorList>
    </citation>
    <scope>NUCLEOTIDE SEQUENCE [LARGE SCALE GENOMIC DNA]</scope>
    <source>
        <strain evidence="17 18">ALL</strain>
    </source>
</reference>
<evidence type="ECO:0000256" key="3">
    <source>
        <dbReference type="ARBA" id="ARBA00022723"/>
    </source>
</evidence>
<evidence type="ECO:0000313" key="17">
    <source>
        <dbReference type="EMBL" id="TMS37334.1"/>
    </source>
</evidence>
<dbReference type="EMBL" id="AZBU02000001">
    <property type="protein sequence ID" value="TMS37334.1"/>
    <property type="molecule type" value="Genomic_DNA"/>
</dbReference>
<dbReference type="PROSITE" id="PS51670">
    <property type="entry name" value="SHKT"/>
    <property type="match status" value="3"/>
</dbReference>
<protein>
    <recommendedName>
        <fullName evidence="13">Metalloendopeptidase</fullName>
        <ecNumber evidence="13">3.4.24.-</ecNumber>
    </recommendedName>
</protein>
<feature type="binding site" evidence="12">
    <location>
        <position position="209"/>
    </location>
    <ligand>
        <name>Zn(2+)</name>
        <dbReference type="ChEBI" id="CHEBI:29105"/>
        <note>catalytic</note>
    </ligand>
</feature>
<evidence type="ECO:0000256" key="13">
    <source>
        <dbReference type="RuleBase" id="RU361183"/>
    </source>
</evidence>
<accession>A0A4U8UWC9</accession>
<feature type="disulfide bond" evidence="11">
    <location>
        <begin position="391"/>
        <end position="425"/>
    </location>
</feature>
<evidence type="ECO:0000259" key="15">
    <source>
        <dbReference type="PROSITE" id="PS51670"/>
    </source>
</evidence>
<comment type="cofactor">
    <cofactor evidence="12 13">
        <name>Zn(2+)</name>
        <dbReference type="ChEBI" id="CHEBI:29105"/>
    </cofactor>
    <text evidence="12 13">Binds 1 zinc ion per subunit.</text>
</comment>
<dbReference type="PANTHER" id="PTHR10127:SF897">
    <property type="entry name" value="ZINC METALLOPROTEINASE NAS-15"/>
    <property type="match status" value="1"/>
</dbReference>
<gene>
    <name evidence="17" type="ORF">L596_004287</name>
</gene>
<evidence type="ECO:0000256" key="2">
    <source>
        <dbReference type="ARBA" id="ARBA00022670"/>
    </source>
</evidence>
<organism evidence="17 18">
    <name type="scientific">Steinernema carpocapsae</name>
    <name type="common">Entomopathogenic nematode</name>
    <dbReference type="NCBI Taxonomy" id="34508"/>
    <lineage>
        <taxon>Eukaryota</taxon>
        <taxon>Metazoa</taxon>
        <taxon>Ecdysozoa</taxon>
        <taxon>Nematoda</taxon>
        <taxon>Chromadorea</taxon>
        <taxon>Rhabditida</taxon>
        <taxon>Tylenchina</taxon>
        <taxon>Panagrolaimomorpha</taxon>
        <taxon>Strongyloidoidea</taxon>
        <taxon>Steinernematidae</taxon>
        <taxon>Steinernema</taxon>
    </lineage>
</organism>
<dbReference type="SUPFAM" id="SSF55486">
    <property type="entry name" value="Metalloproteases ('zincins'), catalytic domain"/>
    <property type="match status" value="1"/>
</dbReference>
<dbReference type="EC" id="3.4.24.-" evidence="13"/>
<evidence type="ECO:0000256" key="6">
    <source>
        <dbReference type="ARBA" id="ARBA00022833"/>
    </source>
</evidence>
<comment type="function">
    <text evidence="1">Metalloprotease.</text>
</comment>
<keyword evidence="6 12" id="KW-0862">Zinc</keyword>
<dbReference type="PRINTS" id="PR00480">
    <property type="entry name" value="ASTACIN"/>
</dbReference>
<comment type="caution">
    <text evidence="11">Lacks conserved residue(s) required for the propagation of feature annotation.</text>
</comment>
<dbReference type="Gene3D" id="1.10.10.1940">
    <property type="match status" value="3"/>
</dbReference>
<evidence type="ECO:0000256" key="7">
    <source>
        <dbReference type="ARBA" id="ARBA00023049"/>
    </source>
</evidence>
<dbReference type="InterPro" id="IPR006026">
    <property type="entry name" value="Peptidase_Metallo"/>
</dbReference>
<dbReference type="Proteomes" id="UP000298663">
    <property type="component" value="Unassembled WGS sequence"/>
</dbReference>
<dbReference type="PROSITE" id="PS51864">
    <property type="entry name" value="ASTACIN"/>
    <property type="match status" value="1"/>
</dbReference>
<keyword evidence="9 11" id="KW-1015">Disulfide bond</keyword>
<feature type="compositionally biased region" description="Low complexity" evidence="14">
    <location>
        <begin position="307"/>
        <end position="317"/>
    </location>
</feature>
<dbReference type="SMART" id="SM00254">
    <property type="entry name" value="ShKT"/>
    <property type="match status" value="3"/>
</dbReference>
<keyword evidence="18" id="KW-1185">Reference proteome</keyword>
<keyword evidence="4 13" id="KW-0732">Signal</keyword>
<evidence type="ECO:0000256" key="9">
    <source>
        <dbReference type="ARBA" id="ARBA00023157"/>
    </source>
</evidence>
<dbReference type="GO" id="GO:0008270">
    <property type="term" value="F:zinc ion binding"/>
    <property type="evidence" value="ECO:0007669"/>
    <property type="project" value="UniProtKB-UniRule"/>
</dbReference>
<dbReference type="InterPro" id="IPR003582">
    <property type="entry name" value="ShKT_dom"/>
</dbReference>
<evidence type="ECO:0000256" key="12">
    <source>
        <dbReference type="PROSITE-ProRule" id="PRU01211"/>
    </source>
</evidence>
<feature type="domain" description="ShKT" evidence="15">
    <location>
        <begin position="391"/>
        <end position="425"/>
    </location>
</feature>
<feature type="domain" description="ShKT" evidence="15">
    <location>
        <begin position="340"/>
        <end position="373"/>
    </location>
</feature>
<evidence type="ECO:0000256" key="10">
    <source>
        <dbReference type="ARBA" id="ARBA00023180"/>
    </source>
</evidence>
<feature type="region of interest" description="Disordered" evidence="14">
    <location>
        <begin position="307"/>
        <end position="326"/>
    </location>
</feature>
<keyword evidence="7 12" id="KW-0482">Metalloprotease</keyword>
<reference evidence="17 18" key="1">
    <citation type="journal article" date="2015" name="Genome Biol.">
        <title>Comparative genomics of Steinernema reveals deeply conserved gene regulatory networks.</title>
        <authorList>
            <person name="Dillman A.R."/>
            <person name="Macchietto M."/>
            <person name="Porter C.F."/>
            <person name="Rogers A."/>
            <person name="Williams B."/>
            <person name="Antoshechkin I."/>
            <person name="Lee M.M."/>
            <person name="Goodwin Z."/>
            <person name="Lu X."/>
            <person name="Lewis E.E."/>
            <person name="Goodrich-Blair H."/>
            <person name="Stock S.P."/>
            <person name="Adams B.J."/>
            <person name="Sternberg P.W."/>
            <person name="Mortazavi A."/>
        </authorList>
    </citation>
    <scope>NUCLEOTIDE SEQUENCE [LARGE SCALE GENOMIC DNA]</scope>
    <source>
        <strain evidence="17 18">ALL</strain>
    </source>
</reference>
<dbReference type="Gene3D" id="3.40.390.10">
    <property type="entry name" value="Collagenase (Catalytic Domain)"/>
    <property type="match status" value="1"/>
</dbReference>
<dbReference type="FunFam" id="3.40.390.10:FF:000015">
    <property type="entry name" value="Meprin A subunit"/>
    <property type="match status" value="1"/>
</dbReference>
<dbReference type="InterPro" id="IPR024079">
    <property type="entry name" value="MetalloPept_cat_dom_sf"/>
</dbReference>
<feature type="active site" evidence="12">
    <location>
        <position position="200"/>
    </location>
</feature>
<keyword evidence="2 12" id="KW-0645">Protease</keyword>
<evidence type="ECO:0000259" key="16">
    <source>
        <dbReference type="PROSITE" id="PS51864"/>
    </source>
</evidence>
<dbReference type="Pfam" id="PF01400">
    <property type="entry name" value="Astacin"/>
    <property type="match status" value="1"/>
</dbReference>
<keyword evidence="3 12" id="KW-0479">Metal-binding</keyword>
<evidence type="ECO:0000256" key="8">
    <source>
        <dbReference type="ARBA" id="ARBA00023145"/>
    </source>
</evidence>
<keyword evidence="8" id="KW-0865">Zymogen</keyword>
<name>A0A4U8UWC9_STECR</name>
<feature type="binding site" evidence="12">
    <location>
        <position position="203"/>
    </location>
    <ligand>
        <name>Zn(2+)</name>
        <dbReference type="ChEBI" id="CHEBI:29105"/>
        <note>catalytic</note>
    </ligand>
</feature>
<proteinExistence type="predicted"/>
<keyword evidence="5 12" id="KW-0378">Hydrolase</keyword>
<keyword evidence="10" id="KW-0325">Glycoprotein</keyword>
<feature type="domain" description="ShKT" evidence="15">
    <location>
        <begin position="479"/>
        <end position="514"/>
    </location>
</feature>
<evidence type="ECO:0000256" key="14">
    <source>
        <dbReference type="SAM" id="MobiDB-lite"/>
    </source>
</evidence>
<evidence type="ECO:0000313" key="18">
    <source>
        <dbReference type="Proteomes" id="UP000298663"/>
    </source>
</evidence>
<dbReference type="InterPro" id="IPR001506">
    <property type="entry name" value="Peptidase_M12A"/>
</dbReference>
<dbReference type="Pfam" id="PF01549">
    <property type="entry name" value="ShK"/>
    <property type="match status" value="3"/>
</dbReference>
<sequence>MRSVRLLLLSSTLLTLFAVVHSIKKAQQDESLLFDRSVPDYETVLTPSDFEMGQQMSDVLQFDGQDIWDSDAMYSKDRFEGDIANEDLNATTVHLFVNGGSGRGRHLNALRNMHQLWKNGRIPYTISSQYSSYSRSMIASAMEEYHGQTCIKWVPKESSDSDYIHIYPDRGCYSMVGRTGGQQRLSLGSGCIQKGIIIHEMMHAVGFFHEQSRTDRDSYITILWNNIMQGMHNQFEKYGQGTIQDLGTEYDYQSIMHYGPKAFSRNGQPTIIPKRNSQIGQRGGFSKVDAYKINKLYSCSGPTPATTMKPTTISTTTSEKPYPSPPTIPTILPTAPGPECKDTRPDCPQLAEEWCKKNPGWMKKYCPVSCGMCEKPKPTVVPVIPVVPEECGDLRVDCATLVQGRYCIKYEDFMKSYCAKSCGFCGTPVPEIPEISTKSPITTVTQTPTVPFITRTVPMITSTAAPSPNTGAPPTPHPCHDMKHFCGHWKGAGFCEGIFRSYMTKNCPKSCGFC</sequence>